<evidence type="ECO:0000313" key="1">
    <source>
        <dbReference type="EMBL" id="OIQ94414.1"/>
    </source>
</evidence>
<dbReference type="AlphaFoldDB" id="A0A1J5RE93"/>
<accession>A0A1J5RE93</accession>
<dbReference type="EMBL" id="MLJW01000187">
    <property type="protein sequence ID" value="OIQ94414.1"/>
    <property type="molecule type" value="Genomic_DNA"/>
</dbReference>
<sequence>MRFMEREVYKMRPSCPNHEIDPRNRYRLGKYQAVAIQVDLQIDLFANREGQEYARLSKLWLFIESQVRQAWLAASGH</sequence>
<organism evidence="1">
    <name type="scientific">mine drainage metagenome</name>
    <dbReference type="NCBI Taxonomy" id="410659"/>
    <lineage>
        <taxon>unclassified sequences</taxon>
        <taxon>metagenomes</taxon>
        <taxon>ecological metagenomes</taxon>
    </lineage>
</organism>
<name>A0A1J5RE93_9ZZZZ</name>
<comment type="caution">
    <text evidence="1">The sequence shown here is derived from an EMBL/GenBank/DDBJ whole genome shotgun (WGS) entry which is preliminary data.</text>
</comment>
<reference evidence="1" key="1">
    <citation type="submission" date="2016-10" db="EMBL/GenBank/DDBJ databases">
        <title>Sequence of Gallionella enrichment culture.</title>
        <authorList>
            <person name="Poehlein A."/>
            <person name="Muehling M."/>
            <person name="Daniel R."/>
        </authorList>
    </citation>
    <scope>NUCLEOTIDE SEQUENCE</scope>
</reference>
<proteinExistence type="predicted"/>
<protein>
    <submittedName>
        <fullName evidence="1">Uncharacterized protein</fullName>
    </submittedName>
</protein>
<gene>
    <name evidence="1" type="ORF">GALL_236610</name>
</gene>